<keyword evidence="6 10" id="KW-0243">Dynein</keyword>
<feature type="domain" description="Roadblock/LAMTOR2" evidence="11">
    <location>
        <begin position="5"/>
        <end position="93"/>
    </location>
</feature>
<evidence type="ECO:0000256" key="1">
    <source>
        <dbReference type="ARBA" id="ARBA00004245"/>
    </source>
</evidence>
<dbReference type="Gene3D" id="3.30.450.30">
    <property type="entry name" value="Dynein light chain 2a, cytoplasmic"/>
    <property type="match status" value="1"/>
</dbReference>
<dbReference type="PIRSF" id="PIRSF009998">
    <property type="entry name" value="DLC7"/>
    <property type="match status" value="1"/>
</dbReference>
<sequence>MASEVEETLKRLVGHKGVIGTIVVNNEGVPIKSTLDNPTTVQYSGLLNNLVDQAKTMFKELDPSNDLTFLRIRTKKHEIMVAPDRDYLLIVIQNTQDT</sequence>
<evidence type="ECO:0000256" key="2">
    <source>
        <dbReference type="ARBA" id="ARBA00007191"/>
    </source>
</evidence>
<comment type="similarity">
    <text evidence="2 10">Belongs to the GAMAD family.</text>
</comment>
<proteinExistence type="evidence at transcript level"/>
<dbReference type="GO" id="GO:0045505">
    <property type="term" value="F:dynein intermediate chain binding"/>
    <property type="evidence" value="ECO:0007669"/>
    <property type="project" value="UniProtKB-UniRule"/>
</dbReference>
<keyword evidence="7 10" id="KW-0505">Motor protein</keyword>
<dbReference type="GO" id="GO:0005868">
    <property type="term" value="C:cytoplasmic dynein complex"/>
    <property type="evidence" value="ECO:0007669"/>
    <property type="project" value="UniProtKB-UniRule"/>
</dbReference>
<dbReference type="PANTHER" id="PTHR10779">
    <property type="entry name" value="DYNEIN LIGHT CHAIN ROADBLOCK"/>
    <property type="match status" value="1"/>
</dbReference>
<accession>A0A0U2M9A7</accession>
<dbReference type="GO" id="GO:0005737">
    <property type="term" value="C:cytoplasm"/>
    <property type="evidence" value="ECO:0007669"/>
    <property type="project" value="UniProtKB-UniRule"/>
</dbReference>
<evidence type="ECO:0000256" key="5">
    <source>
        <dbReference type="ARBA" id="ARBA00022701"/>
    </source>
</evidence>
<evidence type="ECO:0000256" key="7">
    <source>
        <dbReference type="ARBA" id="ARBA00023175"/>
    </source>
</evidence>
<dbReference type="Pfam" id="PF03259">
    <property type="entry name" value="Robl_LC7"/>
    <property type="match status" value="1"/>
</dbReference>
<keyword evidence="3 10" id="KW-0813">Transport</keyword>
<evidence type="ECO:0000313" key="12">
    <source>
        <dbReference type="EMBL" id="ALS04359.1"/>
    </source>
</evidence>
<dbReference type="FunFam" id="3.30.450.30:FF:000009">
    <property type="entry name" value="Dynein light chain roadblock"/>
    <property type="match status" value="1"/>
</dbReference>
<evidence type="ECO:0000256" key="4">
    <source>
        <dbReference type="ARBA" id="ARBA00022490"/>
    </source>
</evidence>
<evidence type="ECO:0000256" key="6">
    <source>
        <dbReference type="ARBA" id="ARBA00023017"/>
    </source>
</evidence>
<keyword evidence="4 10" id="KW-0963">Cytoplasm</keyword>
<evidence type="ECO:0000256" key="10">
    <source>
        <dbReference type="PIRNR" id="PIRNR009998"/>
    </source>
</evidence>
<dbReference type="GO" id="GO:0005874">
    <property type="term" value="C:microtubule"/>
    <property type="evidence" value="ECO:0007669"/>
    <property type="project" value="UniProtKB-UniRule"/>
</dbReference>
<evidence type="ECO:0000256" key="8">
    <source>
        <dbReference type="ARBA" id="ARBA00023212"/>
    </source>
</evidence>
<comment type="subcellular location">
    <subcellularLocation>
        <location evidence="1 10">Cytoplasm</location>
        <location evidence="1 10">Cytoskeleton</location>
    </subcellularLocation>
</comment>
<dbReference type="EMBL" id="KT754525">
    <property type="protein sequence ID" value="ALS04359.1"/>
    <property type="molecule type" value="mRNA"/>
</dbReference>
<evidence type="ECO:0000256" key="3">
    <source>
        <dbReference type="ARBA" id="ARBA00022448"/>
    </source>
</evidence>
<organism evidence="12">
    <name type="scientific">Acartia pacifica</name>
    <name type="common">Copepod</name>
    <dbReference type="NCBI Taxonomy" id="335913"/>
    <lineage>
        <taxon>Eukaryota</taxon>
        <taxon>Metazoa</taxon>
        <taxon>Ecdysozoa</taxon>
        <taxon>Arthropoda</taxon>
        <taxon>Crustacea</taxon>
        <taxon>Multicrustacea</taxon>
        <taxon>Hexanauplia</taxon>
        <taxon>Copepoda</taxon>
        <taxon>Calanoida</taxon>
        <taxon>Acartiidae</taxon>
        <taxon>Acartia</taxon>
    </lineage>
</organism>
<reference evidence="12" key="1">
    <citation type="journal article" date="2015" name="Sci. Rep.">
        <title>Spliced leader RNA trans-splicing discovered in copepods.</title>
        <authorList>
            <person name="Yang F."/>
            <person name="Xu D."/>
            <person name="Zhuang Y."/>
            <person name="Yi X."/>
            <person name="Huang Y."/>
            <person name="Chen H."/>
            <person name="Lin S."/>
            <person name="Campbell D.A."/>
            <person name="Sturm N.R."/>
            <person name="Liu G."/>
            <person name="Zhang H."/>
        </authorList>
    </citation>
    <scope>NUCLEOTIDE SEQUENCE</scope>
</reference>
<dbReference type="InterPro" id="IPR004942">
    <property type="entry name" value="Roadblock/LAMTOR2_dom"/>
</dbReference>
<evidence type="ECO:0000256" key="9">
    <source>
        <dbReference type="ARBA" id="ARBA00025362"/>
    </source>
</evidence>
<dbReference type="SMART" id="SM00960">
    <property type="entry name" value="Robl_LC7"/>
    <property type="match status" value="1"/>
</dbReference>
<evidence type="ECO:0000259" key="11">
    <source>
        <dbReference type="SMART" id="SM00960"/>
    </source>
</evidence>
<name>A0A0U2M9A7_ACAPC</name>
<dbReference type="AlphaFoldDB" id="A0A0U2M9A7"/>
<dbReference type="GO" id="GO:0007018">
    <property type="term" value="P:microtubule-based movement"/>
    <property type="evidence" value="ECO:0007669"/>
    <property type="project" value="UniProtKB-UniRule"/>
</dbReference>
<comment type="function">
    <text evidence="9">Acts as one of several non-catalytic accessory components of the cytoplasmic dynein 1 complex that are thought to be involved in linking dynein to cargos and to adapter proteins that regulate dynein function. Cytoplasmic dynein 1 acts as a motor for the intracellular retrograde motility of vesicles and organelles along microtubules.</text>
</comment>
<dbReference type="InterPro" id="IPR016561">
    <property type="entry name" value="DYNLRB1/2"/>
</dbReference>
<protein>
    <recommendedName>
        <fullName evidence="10">Dynein light chain roadblock</fullName>
    </recommendedName>
</protein>
<keyword evidence="8 10" id="KW-0206">Cytoskeleton</keyword>
<dbReference type="SUPFAM" id="SSF103196">
    <property type="entry name" value="Roadblock/LC7 domain"/>
    <property type="match status" value="1"/>
</dbReference>
<keyword evidence="5 10" id="KW-0493">Microtubule</keyword>